<dbReference type="InterPro" id="IPR050151">
    <property type="entry name" value="Class-I_Pyr_Nuc-Dis_Oxidored"/>
</dbReference>
<keyword evidence="8 13" id="KW-0676">Redox-active center</keyword>
<evidence type="ECO:0000256" key="10">
    <source>
        <dbReference type="PIRSR" id="PIRSR000350-2"/>
    </source>
</evidence>
<comment type="similarity">
    <text evidence="1 13">Belongs to the class-I pyridine nucleotide-disulfide oxidoreductase family.</text>
</comment>
<dbReference type="RefSeq" id="WP_146959870.1">
    <property type="nucleotide sequence ID" value="NZ_CP042467.1"/>
</dbReference>
<dbReference type="SUPFAM" id="SSF51905">
    <property type="entry name" value="FAD/NAD(P)-binding domain"/>
    <property type="match status" value="1"/>
</dbReference>
<dbReference type="FunFam" id="3.50.50.60:FF:000001">
    <property type="entry name" value="Dihydrolipoyl dehydrogenase, mitochondrial"/>
    <property type="match status" value="1"/>
</dbReference>
<evidence type="ECO:0000259" key="14">
    <source>
        <dbReference type="Pfam" id="PF02852"/>
    </source>
</evidence>
<feature type="binding site" evidence="11">
    <location>
        <position position="49"/>
    </location>
    <ligand>
        <name>FAD</name>
        <dbReference type="ChEBI" id="CHEBI:57692"/>
    </ligand>
</feature>
<evidence type="ECO:0000256" key="3">
    <source>
        <dbReference type="ARBA" id="ARBA00022630"/>
    </source>
</evidence>
<organism evidence="16 17">
    <name type="scientific">Microvenator marinus</name>
    <dbReference type="NCBI Taxonomy" id="2600177"/>
    <lineage>
        <taxon>Bacteria</taxon>
        <taxon>Deltaproteobacteria</taxon>
        <taxon>Bradymonadales</taxon>
        <taxon>Microvenatoraceae</taxon>
        <taxon>Microvenator</taxon>
    </lineage>
</organism>
<dbReference type="GO" id="GO:0006103">
    <property type="term" value="P:2-oxoglutarate metabolic process"/>
    <property type="evidence" value="ECO:0007669"/>
    <property type="project" value="TreeGrafter"/>
</dbReference>
<dbReference type="GO" id="GO:0005737">
    <property type="term" value="C:cytoplasm"/>
    <property type="evidence" value="ECO:0007669"/>
    <property type="project" value="UniProtKB-ARBA"/>
</dbReference>
<dbReference type="PANTHER" id="PTHR22912">
    <property type="entry name" value="DISULFIDE OXIDOREDUCTASE"/>
    <property type="match status" value="1"/>
</dbReference>
<keyword evidence="3 13" id="KW-0285">Flavoprotein</keyword>
<dbReference type="PIRSF" id="PIRSF000350">
    <property type="entry name" value="Mercury_reductase_MerA"/>
    <property type="match status" value="1"/>
</dbReference>
<feature type="disulfide bond" description="Redox-active" evidence="12">
    <location>
        <begin position="40"/>
        <end position="45"/>
    </location>
</feature>
<feature type="binding site" evidence="11">
    <location>
        <begin position="142"/>
        <end position="144"/>
    </location>
    <ligand>
        <name>FAD</name>
        <dbReference type="ChEBI" id="CHEBI:57692"/>
    </ligand>
</feature>
<feature type="domain" description="Pyridine nucleotide-disulphide oxidoreductase dimerisation" evidence="14">
    <location>
        <begin position="344"/>
        <end position="453"/>
    </location>
</feature>
<feature type="binding site" evidence="11">
    <location>
        <position position="310"/>
    </location>
    <ligand>
        <name>FAD</name>
        <dbReference type="ChEBI" id="CHEBI:57692"/>
    </ligand>
</feature>
<evidence type="ECO:0000256" key="9">
    <source>
        <dbReference type="ARBA" id="ARBA00049187"/>
    </source>
</evidence>
<dbReference type="KEGG" id="bbae:FRD01_11810"/>
<accession>A0A5B8XWQ4</accession>
<dbReference type="InterPro" id="IPR006258">
    <property type="entry name" value="Lipoamide_DH"/>
</dbReference>
<dbReference type="InterPro" id="IPR016156">
    <property type="entry name" value="FAD/NAD-linked_Rdtase_dimer_sf"/>
</dbReference>
<dbReference type="EMBL" id="CP042467">
    <property type="protein sequence ID" value="QED27909.1"/>
    <property type="molecule type" value="Genomic_DNA"/>
</dbReference>
<keyword evidence="6 11" id="KW-0520">NAD</keyword>
<dbReference type="Gene3D" id="3.30.390.30">
    <property type="match status" value="1"/>
</dbReference>
<feature type="binding site" evidence="11">
    <location>
        <position position="113"/>
    </location>
    <ligand>
        <name>FAD</name>
        <dbReference type="ChEBI" id="CHEBI:57692"/>
    </ligand>
</feature>
<keyword evidence="17" id="KW-1185">Reference proteome</keyword>
<dbReference type="GO" id="GO:0050660">
    <property type="term" value="F:flavin adenine dinucleotide binding"/>
    <property type="evidence" value="ECO:0007669"/>
    <property type="project" value="InterPro"/>
</dbReference>
<keyword evidence="11" id="KW-0547">Nucleotide-binding</keyword>
<evidence type="ECO:0000256" key="4">
    <source>
        <dbReference type="ARBA" id="ARBA00022827"/>
    </source>
</evidence>
<evidence type="ECO:0000256" key="11">
    <source>
        <dbReference type="PIRSR" id="PIRSR000350-3"/>
    </source>
</evidence>
<keyword evidence="5 13" id="KW-0560">Oxidoreductase</keyword>
<dbReference type="OrthoDB" id="9786429at2"/>
<dbReference type="Gene3D" id="3.50.50.60">
    <property type="entry name" value="FAD/NAD(P)-binding domain"/>
    <property type="match status" value="2"/>
</dbReference>
<dbReference type="PRINTS" id="PR00368">
    <property type="entry name" value="FADPNR"/>
</dbReference>
<evidence type="ECO:0000259" key="15">
    <source>
        <dbReference type="Pfam" id="PF07992"/>
    </source>
</evidence>
<dbReference type="InterPro" id="IPR036188">
    <property type="entry name" value="FAD/NAD-bd_sf"/>
</dbReference>
<dbReference type="Pfam" id="PF02852">
    <property type="entry name" value="Pyr_redox_dim"/>
    <property type="match status" value="1"/>
</dbReference>
<dbReference type="Proteomes" id="UP000321595">
    <property type="component" value="Chromosome"/>
</dbReference>
<evidence type="ECO:0000313" key="16">
    <source>
        <dbReference type="EMBL" id="QED27909.1"/>
    </source>
</evidence>
<dbReference type="AlphaFoldDB" id="A0A5B8XWQ4"/>
<dbReference type="PROSITE" id="PS00076">
    <property type="entry name" value="PYRIDINE_REDOX_1"/>
    <property type="match status" value="1"/>
</dbReference>
<dbReference type="InterPro" id="IPR001100">
    <property type="entry name" value="Pyr_nuc-diS_OxRdtase"/>
</dbReference>
<feature type="binding site" evidence="11">
    <location>
        <begin position="179"/>
        <end position="186"/>
    </location>
    <ligand>
        <name>NAD(+)</name>
        <dbReference type="ChEBI" id="CHEBI:57540"/>
    </ligand>
</feature>
<dbReference type="PRINTS" id="PR00411">
    <property type="entry name" value="PNDRDTASEI"/>
</dbReference>
<dbReference type="PANTHER" id="PTHR22912:SF151">
    <property type="entry name" value="DIHYDROLIPOYL DEHYDROGENASE, MITOCHONDRIAL"/>
    <property type="match status" value="1"/>
</dbReference>
<comment type="cofactor">
    <cofactor evidence="11 13">
        <name>FAD</name>
        <dbReference type="ChEBI" id="CHEBI:57692"/>
    </cofactor>
    <text evidence="11 13">Binds 1 FAD per subunit.</text>
</comment>
<dbReference type="InterPro" id="IPR023753">
    <property type="entry name" value="FAD/NAD-binding_dom"/>
</dbReference>
<evidence type="ECO:0000256" key="2">
    <source>
        <dbReference type="ARBA" id="ARBA00012608"/>
    </source>
</evidence>
<evidence type="ECO:0000256" key="6">
    <source>
        <dbReference type="ARBA" id="ARBA00023027"/>
    </source>
</evidence>
<feature type="binding site" evidence="11">
    <location>
        <position position="269"/>
    </location>
    <ligand>
        <name>NAD(+)</name>
        <dbReference type="ChEBI" id="CHEBI:57540"/>
    </ligand>
</feature>
<comment type="miscellaneous">
    <text evidence="13">The active site is a redox-active disulfide bond.</text>
</comment>
<dbReference type="InterPro" id="IPR004099">
    <property type="entry name" value="Pyr_nucl-diS_OxRdtase_dimer"/>
</dbReference>
<evidence type="ECO:0000313" key="17">
    <source>
        <dbReference type="Proteomes" id="UP000321595"/>
    </source>
</evidence>
<dbReference type="EC" id="1.8.1.4" evidence="2 13"/>
<reference evidence="16 17" key="1">
    <citation type="submission" date="2019-08" db="EMBL/GenBank/DDBJ databases">
        <authorList>
            <person name="Liang Q."/>
        </authorList>
    </citation>
    <scope>NUCLEOTIDE SEQUENCE [LARGE SCALE GENOMIC DNA]</scope>
    <source>
        <strain evidence="16 17">V1718</strain>
    </source>
</reference>
<evidence type="ECO:0000256" key="13">
    <source>
        <dbReference type="RuleBase" id="RU003692"/>
    </source>
</evidence>
<dbReference type="SUPFAM" id="SSF55424">
    <property type="entry name" value="FAD/NAD-linked reductases, dimerisation (C-terminal) domain"/>
    <property type="match status" value="1"/>
</dbReference>
<gene>
    <name evidence="16" type="primary">lpdA</name>
    <name evidence="16" type="ORF">FRD01_11810</name>
</gene>
<feature type="binding site" evidence="11">
    <location>
        <begin position="316"/>
        <end position="319"/>
    </location>
    <ligand>
        <name>FAD</name>
        <dbReference type="ChEBI" id="CHEBI:57692"/>
    </ligand>
</feature>
<evidence type="ECO:0000256" key="1">
    <source>
        <dbReference type="ARBA" id="ARBA00007532"/>
    </source>
</evidence>
<dbReference type="GO" id="GO:0004148">
    <property type="term" value="F:dihydrolipoyl dehydrogenase (NADH) activity"/>
    <property type="evidence" value="ECO:0007669"/>
    <property type="project" value="UniProtKB-EC"/>
</dbReference>
<evidence type="ECO:0000256" key="5">
    <source>
        <dbReference type="ARBA" id="ARBA00023002"/>
    </source>
</evidence>
<comment type="catalytic activity">
    <reaction evidence="9 13">
        <text>N(6)-[(R)-dihydrolipoyl]-L-lysyl-[protein] + NAD(+) = N(6)-[(R)-lipoyl]-L-lysyl-[protein] + NADH + H(+)</text>
        <dbReference type="Rhea" id="RHEA:15045"/>
        <dbReference type="Rhea" id="RHEA-COMP:10474"/>
        <dbReference type="Rhea" id="RHEA-COMP:10475"/>
        <dbReference type="ChEBI" id="CHEBI:15378"/>
        <dbReference type="ChEBI" id="CHEBI:57540"/>
        <dbReference type="ChEBI" id="CHEBI:57945"/>
        <dbReference type="ChEBI" id="CHEBI:83099"/>
        <dbReference type="ChEBI" id="CHEBI:83100"/>
        <dbReference type="EC" id="1.8.1.4"/>
    </reaction>
</comment>
<dbReference type="InterPro" id="IPR012999">
    <property type="entry name" value="Pyr_OxRdtase_I_AS"/>
</dbReference>
<keyword evidence="4 11" id="KW-0274">FAD</keyword>
<feature type="active site" description="Proton acceptor" evidence="10">
    <location>
        <position position="442"/>
    </location>
</feature>
<dbReference type="Pfam" id="PF07992">
    <property type="entry name" value="Pyr_redox_2"/>
    <property type="match status" value="1"/>
</dbReference>
<evidence type="ECO:0000256" key="12">
    <source>
        <dbReference type="PIRSR" id="PIRSR000350-4"/>
    </source>
</evidence>
<dbReference type="FunFam" id="3.30.390.30:FF:000001">
    <property type="entry name" value="Dihydrolipoyl dehydrogenase"/>
    <property type="match status" value="1"/>
</dbReference>
<dbReference type="NCBIfam" id="TIGR01350">
    <property type="entry name" value="lipoamide_DH"/>
    <property type="match status" value="1"/>
</dbReference>
<keyword evidence="7" id="KW-1015">Disulfide bond</keyword>
<name>A0A5B8XWQ4_9DELT</name>
<proteinExistence type="inferred from homology"/>
<protein>
    <recommendedName>
        <fullName evidence="2 13">Dihydrolipoyl dehydrogenase</fullName>
        <ecNumber evidence="2 13">1.8.1.4</ecNumber>
    </recommendedName>
</protein>
<feature type="domain" description="FAD/NAD(P)-binding" evidence="15">
    <location>
        <begin position="2"/>
        <end position="325"/>
    </location>
</feature>
<sequence>MYDLVVIGSGPGGYIAAVRAGQLGMKVACIEKYSTYGGTCLNVGCIPSKALLESSEKFEEAHHALEQHGVKVSDIQLDLSAMLERKNQIVGQLTGGIGYLFKKYKVDGIQGFGSITGKNQVTVKKDDGTEEVLETKKILIATGSKPSSIPGVTIDKDRVVDSTGALKFEEVPKHLIVIGAGVIGLELGSVWRRLGAKVTVLEYMPKILGNSDAEVAKEAKKIFGKQGVEFLLDVKVTGTKVDGETVTVTYEEKGESKSIQGDRVLVSVGRRPYTDGLGLSNIGLETDKRGTIHVDKNFETSVKGVYAIGDVIPGPMLAHKAEEEGVVCVERMNGIGAHINYDAIPDVVYTEPEIASVGKTEEALKEAGIAYKKGKFPFMANGRAKALASTQGFVKILADEKTDRLLGAQIIGPRAGDLIAELAVAMEFGASSEDIGRSSHAHPTLAEVIKEAALSVTGSPLNM</sequence>
<feature type="binding site" evidence="11">
    <location>
        <position position="202"/>
    </location>
    <ligand>
        <name>NAD(+)</name>
        <dbReference type="ChEBI" id="CHEBI:57540"/>
    </ligand>
</feature>
<evidence type="ECO:0000256" key="8">
    <source>
        <dbReference type="ARBA" id="ARBA00023284"/>
    </source>
</evidence>
<evidence type="ECO:0000256" key="7">
    <source>
        <dbReference type="ARBA" id="ARBA00023157"/>
    </source>
</evidence>